<keyword evidence="3" id="KW-1185">Reference proteome</keyword>
<feature type="region of interest" description="Disordered" evidence="1">
    <location>
        <begin position="322"/>
        <end position="343"/>
    </location>
</feature>
<sequence>MAVFMDLEDDAEPLEHHAYAHHPVKPEWTLWTHGRDTTSTPESQHLPAASGGPPVPSSNGSASDADIKMHNSDSSDASSVRSATSLTNTRSKVTDALGCYPVVMAIARCLDLNAIDNLSRTCRAVHDSLLEYRSSALTHTLHCVNEDLPIDRESTFRYRARAGNWYYMQDDAQMRAAPGADVAKSGSCARDMVAECRRCSTAICRNCAIKPPAPIVLKERHRRLCIPCTRAPLPLLVNPPLRADTPLSSDPLRTAVCRCETDGVWLCQPCGRSIRGSDNDYRSIWKWRNQYGEVLGGVGTGIGEGDRGVPCGRESKCCSSKEREQETDCDAEDGRAGSSHDIRLHHSNGSSYFGSSPLSSSSWSSTLAHRPGHTQSHAVSSPWAIPSTTSTTTTSALSPASAATPPYADSVDHRTPSPHFRPGYARHEVEGIGGVVKSVGVRLVRVGACVPEWEDEKHRGIVLGREVSGRSRSWCGWCWRVIPRNQDRVLEGQNARE</sequence>
<dbReference type="EMBL" id="JAGTJQ010000008">
    <property type="protein sequence ID" value="KAH7026400.1"/>
    <property type="molecule type" value="Genomic_DNA"/>
</dbReference>
<comment type="caution">
    <text evidence="2">The sequence shown here is derived from an EMBL/GenBank/DDBJ whole genome shotgun (WGS) entry which is preliminary data.</text>
</comment>
<feature type="compositionally biased region" description="Low complexity" evidence="1">
    <location>
        <begin position="74"/>
        <end position="85"/>
    </location>
</feature>
<evidence type="ECO:0000256" key="1">
    <source>
        <dbReference type="SAM" id="MobiDB-lite"/>
    </source>
</evidence>
<evidence type="ECO:0000313" key="2">
    <source>
        <dbReference type="EMBL" id="KAH7026400.1"/>
    </source>
</evidence>
<feature type="region of interest" description="Disordered" evidence="1">
    <location>
        <begin position="31"/>
        <end position="87"/>
    </location>
</feature>
<dbReference type="AlphaFoldDB" id="A0A9P8XZ64"/>
<protein>
    <submittedName>
        <fullName evidence="2">Uncharacterized protein</fullName>
    </submittedName>
</protein>
<dbReference type="RefSeq" id="XP_046009617.1">
    <property type="nucleotide sequence ID" value="XM_046154856.1"/>
</dbReference>
<feature type="compositionally biased region" description="Low complexity" evidence="1">
    <location>
        <begin position="380"/>
        <end position="406"/>
    </location>
</feature>
<name>A0A9P8XZ64_9PEZI</name>
<dbReference type="OrthoDB" id="5288318at2759"/>
<gene>
    <name evidence="2" type="ORF">B0I36DRAFT_330581</name>
</gene>
<reference evidence="2" key="1">
    <citation type="journal article" date="2021" name="Nat. Commun.">
        <title>Genetic determinants of endophytism in the Arabidopsis root mycobiome.</title>
        <authorList>
            <person name="Mesny F."/>
            <person name="Miyauchi S."/>
            <person name="Thiergart T."/>
            <person name="Pickel B."/>
            <person name="Atanasova L."/>
            <person name="Karlsson M."/>
            <person name="Huettel B."/>
            <person name="Barry K.W."/>
            <person name="Haridas S."/>
            <person name="Chen C."/>
            <person name="Bauer D."/>
            <person name="Andreopoulos W."/>
            <person name="Pangilinan J."/>
            <person name="LaButti K."/>
            <person name="Riley R."/>
            <person name="Lipzen A."/>
            <person name="Clum A."/>
            <person name="Drula E."/>
            <person name="Henrissat B."/>
            <person name="Kohler A."/>
            <person name="Grigoriev I.V."/>
            <person name="Martin F.M."/>
            <person name="Hacquard S."/>
        </authorList>
    </citation>
    <scope>NUCLEOTIDE SEQUENCE</scope>
    <source>
        <strain evidence="2">MPI-CAGE-CH-0230</strain>
    </source>
</reference>
<organism evidence="2 3">
    <name type="scientific">Microdochium trichocladiopsis</name>
    <dbReference type="NCBI Taxonomy" id="1682393"/>
    <lineage>
        <taxon>Eukaryota</taxon>
        <taxon>Fungi</taxon>
        <taxon>Dikarya</taxon>
        <taxon>Ascomycota</taxon>
        <taxon>Pezizomycotina</taxon>
        <taxon>Sordariomycetes</taxon>
        <taxon>Xylariomycetidae</taxon>
        <taxon>Xylariales</taxon>
        <taxon>Microdochiaceae</taxon>
        <taxon>Microdochium</taxon>
    </lineage>
</organism>
<proteinExistence type="predicted"/>
<accession>A0A9P8XZ64</accession>
<dbReference type="GeneID" id="70184402"/>
<evidence type="ECO:0000313" key="3">
    <source>
        <dbReference type="Proteomes" id="UP000756346"/>
    </source>
</evidence>
<feature type="region of interest" description="Disordered" evidence="1">
    <location>
        <begin position="363"/>
        <end position="425"/>
    </location>
</feature>
<dbReference type="Proteomes" id="UP000756346">
    <property type="component" value="Unassembled WGS sequence"/>
</dbReference>
<feature type="compositionally biased region" description="Low complexity" evidence="1">
    <location>
        <begin position="47"/>
        <end position="63"/>
    </location>
</feature>